<organism evidence="2">
    <name type="scientific">Oryza nivara</name>
    <name type="common">Indian wild rice</name>
    <name type="synonym">Oryza sativa f. spontanea</name>
    <dbReference type="NCBI Taxonomy" id="4536"/>
    <lineage>
        <taxon>Eukaryota</taxon>
        <taxon>Viridiplantae</taxon>
        <taxon>Streptophyta</taxon>
        <taxon>Embryophyta</taxon>
        <taxon>Tracheophyta</taxon>
        <taxon>Spermatophyta</taxon>
        <taxon>Magnoliopsida</taxon>
        <taxon>Liliopsida</taxon>
        <taxon>Poales</taxon>
        <taxon>Poaceae</taxon>
        <taxon>BOP clade</taxon>
        <taxon>Oryzoideae</taxon>
        <taxon>Oryzeae</taxon>
        <taxon>Oryzinae</taxon>
        <taxon>Oryza</taxon>
    </lineage>
</organism>
<evidence type="ECO:0000313" key="2">
    <source>
        <dbReference type="EnsemblPlants" id="ONIVA04G07670.3"/>
    </source>
</evidence>
<reference evidence="2" key="1">
    <citation type="submission" date="2015-04" db="UniProtKB">
        <authorList>
            <consortium name="EnsemblPlants"/>
        </authorList>
    </citation>
    <scope>IDENTIFICATION</scope>
    <source>
        <strain evidence="2">SL10</strain>
    </source>
</reference>
<feature type="region of interest" description="Disordered" evidence="1">
    <location>
        <begin position="1"/>
        <end position="55"/>
    </location>
</feature>
<dbReference type="Proteomes" id="UP000006591">
    <property type="component" value="Chromosome 4"/>
</dbReference>
<dbReference type="Gramene" id="ONIVA04G07670.3">
    <property type="protein sequence ID" value="ONIVA04G07670.3"/>
    <property type="gene ID" value="ONIVA04G07670"/>
</dbReference>
<feature type="compositionally biased region" description="Polar residues" evidence="1">
    <location>
        <begin position="1"/>
        <end position="11"/>
    </location>
</feature>
<name>A0A0E0GZP1_ORYNI</name>
<protein>
    <submittedName>
        <fullName evidence="2">Uncharacterized protein</fullName>
    </submittedName>
</protein>
<proteinExistence type="predicted"/>
<keyword evidence="3" id="KW-1185">Reference proteome</keyword>
<evidence type="ECO:0000313" key="3">
    <source>
        <dbReference type="Proteomes" id="UP000006591"/>
    </source>
</evidence>
<dbReference type="AlphaFoldDB" id="A0A0E0GZP1"/>
<reference evidence="2" key="2">
    <citation type="submission" date="2018-04" db="EMBL/GenBank/DDBJ databases">
        <title>OnivRS2 (Oryza nivara Reference Sequence Version 2).</title>
        <authorList>
            <person name="Zhang J."/>
            <person name="Kudrna D."/>
            <person name="Lee S."/>
            <person name="Talag J."/>
            <person name="Rajasekar S."/>
            <person name="Welchert J."/>
            <person name="Hsing Y.-I."/>
            <person name="Wing R.A."/>
        </authorList>
    </citation>
    <scope>NUCLEOTIDE SEQUENCE [LARGE SCALE GENOMIC DNA]</scope>
    <source>
        <strain evidence="2">SL10</strain>
    </source>
</reference>
<accession>A0A0E0GZP1</accession>
<dbReference type="EnsemblPlants" id="ONIVA04G07670.3">
    <property type="protein sequence ID" value="ONIVA04G07670.3"/>
    <property type="gene ID" value="ONIVA04G07670"/>
</dbReference>
<sequence length="96" mass="10245">SPIHYTGTQAHSARAAAHTRDYTSETPKAACPRLPPPATKAARPRRPSAASRSHLASFLAKSPSLHRLAGCDDDHELPTASCDFSGTRWQRVAATA</sequence>
<dbReference type="HOGENOM" id="CLU_2365789_0_0_1"/>
<evidence type="ECO:0000256" key="1">
    <source>
        <dbReference type="SAM" id="MobiDB-lite"/>
    </source>
</evidence>